<keyword evidence="3" id="KW-0445">Lipid transport</keyword>
<evidence type="ECO:0000259" key="6">
    <source>
        <dbReference type="Pfam" id="PF25036"/>
    </source>
</evidence>
<evidence type="ECO:0008006" key="10">
    <source>
        <dbReference type="Google" id="ProtNLM"/>
    </source>
</evidence>
<dbReference type="EMBL" id="JANQDX010000011">
    <property type="protein sequence ID" value="KAL0916590.1"/>
    <property type="molecule type" value="Genomic_DNA"/>
</dbReference>
<protein>
    <recommendedName>
        <fullName evidence="10">Vacuolar protein sorting-associated protein</fullName>
    </recommendedName>
</protein>
<gene>
    <name evidence="8" type="ORF">M5K25_014117</name>
</gene>
<evidence type="ECO:0000256" key="4">
    <source>
        <dbReference type="SAM" id="MobiDB-lite"/>
    </source>
</evidence>
<comment type="caution">
    <text evidence="8">The sequence shown here is derived from an EMBL/GenBank/DDBJ whole genome shotgun (WGS) entry which is preliminary data.</text>
</comment>
<dbReference type="PANTHER" id="PTHR16166:SF143">
    <property type="entry name" value="PROTEIN SORTING-ASSOCIATED PROTEIN, PUTATIVE (DUF1162)-RELATED"/>
    <property type="match status" value="1"/>
</dbReference>
<comment type="similarity">
    <text evidence="1">Belongs to the VPS13 family.</text>
</comment>
<dbReference type="Pfam" id="PF25036">
    <property type="entry name" value="VPS13_VAB"/>
    <property type="match status" value="2"/>
</dbReference>
<feature type="domain" description="Chorein N-terminal" evidence="5">
    <location>
        <begin position="1"/>
        <end position="564"/>
    </location>
</feature>
<dbReference type="Pfam" id="PF12624">
    <property type="entry name" value="VPS13_N"/>
    <property type="match status" value="1"/>
</dbReference>
<evidence type="ECO:0000256" key="2">
    <source>
        <dbReference type="ARBA" id="ARBA00022448"/>
    </source>
</evidence>
<dbReference type="Pfam" id="PF25037">
    <property type="entry name" value="VPS13_C"/>
    <property type="match status" value="1"/>
</dbReference>
<feature type="domain" description="Vacuolar protein sorting-associated protein 13 VPS13 adaptor binding" evidence="6">
    <location>
        <begin position="2485"/>
        <end position="2736"/>
    </location>
</feature>
<evidence type="ECO:0000313" key="9">
    <source>
        <dbReference type="Proteomes" id="UP001552299"/>
    </source>
</evidence>
<dbReference type="GO" id="GO:0006869">
    <property type="term" value="P:lipid transport"/>
    <property type="evidence" value="ECO:0007669"/>
    <property type="project" value="UniProtKB-KW"/>
</dbReference>
<evidence type="ECO:0000313" key="8">
    <source>
        <dbReference type="EMBL" id="KAL0916590.1"/>
    </source>
</evidence>
<feature type="domain" description="Vacuolar protein sorting-associated protein 13 VPS13 adaptor binding" evidence="6">
    <location>
        <begin position="2093"/>
        <end position="2312"/>
    </location>
</feature>
<proteinExistence type="inferred from homology"/>
<evidence type="ECO:0000256" key="3">
    <source>
        <dbReference type="ARBA" id="ARBA00023055"/>
    </source>
</evidence>
<dbReference type="PANTHER" id="PTHR16166">
    <property type="entry name" value="VACUOLAR PROTEIN SORTING-ASSOCIATED PROTEIN VPS13"/>
    <property type="match status" value="1"/>
</dbReference>
<feature type="domain" description="Intermembrane lipid transfer protein VPS13-like C-terminal" evidence="7">
    <location>
        <begin position="3320"/>
        <end position="3387"/>
    </location>
</feature>
<organism evidence="8 9">
    <name type="scientific">Dendrobium thyrsiflorum</name>
    <name type="common">Pinecone-like raceme dendrobium</name>
    <name type="synonym">Orchid</name>
    <dbReference type="NCBI Taxonomy" id="117978"/>
    <lineage>
        <taxon>Eukaryota</taxon>
        <taxon>Viridiplantae</taxon>
        <taxon>Streptophyta</taxon>
        <taxon>Embryophyta</taxon>
        <taxon>Tracheophyta</taxon>
        <taxon>Spermatophyta</taxon>
        <taxon>Magnoliopsida</taxon>
        <taxon>Liliopsida</taxon>
        <taxon>Asparagales</taxon>
        <taxon>Orchidaceae</taxon>
        <taxon>Epidendroideae</taxon>
        <taxon>Malaxideae</taxon>
        <taxon>Dendrobiinae</taxon>
        <taxon>Dendrobium</taxon>
    </lineage>
</organism>
<dbReference type="InterPro" id="IPR056748">
    <property type="entry name" value="VPS13-like_C"/>
</dbReference>
<evidence type="ECO:0000256" key="1">
    <source>
        <dbReference type="ARBA" id="ARBA00006545"/>
    </source>
</evidence>
<evidence type="ECO:0000259" key="5">
    <source>
        <dbReference type="Pfam" id="PF12624"/>
    </source>
</evidence>
<feature type="region of interest" description="Disordered" evidence="4">
    <location>
        <begin position="413"/>
        <end position="436"/>
    </location>
</feature>
<dbReference type="InterPro" id="IPR026847">
    <property type="entry name" value="VPS13"/>
</dbReference>
<reference evidence="8 9" key="1">
    <citation type="journal article" date="2024" name="Plant Biotechnol. J.">
        <title>Dendrobium thyrsiflorum genome and its molecular insights into genes involved in important horticultural traits.</title>
        <authorList>
            <person name="Chen B."/>
            <person name="Wang J.Y."/>
            <person name="Zheng P.J."/>
            <person name="Li K.L."/>
            <person name="Liang Y.M."/>
            <person name="Chen X.F."/>
            <person name="Zhang C."/>
            <person name="Zhao X."/>
            <person name="He X."/>
            <person name="Zhang G.Q."/>
            <person name="Liu Z.J."/>
            <person name="Xu Q."/>
        </authorList>
    </citation>
    <scope>NUCLEOTIDE SEQUENCE [LARGE SCALE GENOMIC DNA]</scope>
    <source>
        <strain evidence="8">GZMU011</strain>
    </source>
</reference>
<sequence length="3495" mass="394286">MFEGVVSQVLAGYLGRYVKGIQKEQLKVGLWNEEILLEKVELILEAFDYLQLPFSLKNGRIGKLSIKIPWKRLGWEPIIIVLEDIFLCACQREDNEWSADSVERRELAGKMAKLNAIELAKFSRRVSDDHAGQSFITYISTKILDSIQVSIRNVHIVYIDSHNYQGEYVFGLKFSTLTVMTDTTKHSSTVSSVVKSKGGQVSKIVEISSVGLYCNVFEAAEKLEGFAAIPDSKVYQRLNSDNESYNFLLLPFDVRISLQANKSGKLSSAYTVDIEPTALAVTLSEMQLHRILSLFDYFSICILRERYGRFRPSQISLSKKLPGWQRMWWQYAQNAVLVDVRHKLWKTSWSSLGKRINERRKYVNLYKRKLELIQQGLVVSKDILLELEEMDRVCYIDDILNYRSSAEQKLQELSKMKTSTTGTNDERLPSASYEKQQLDDRSSSNARGWLNWLSLGMLGAGGTADSSSFAGVISDEIIKDIYEATEFNPVGSFTDDYCRREKFLFSVRLNICQIGATIFSKYEKKIMEAILKGISVECEFSETSSALAALIDSIMLIDPFNRKILLIAKKVMVGESSSLHPLPFVNVRINIQKSDLSSETLIKVVLQPFEATYESEFYLKVLELCDDLVSFQFLHKRVLLSLNGFKDFKDRLLFKTEYVSHNSRKIKWDVVLHTFVIKFPFVNEDAEPSIMILESEGLFIKSMPKPERVPNLLENSPSYDYELTSCVRDIMDNGILNFQLQDFYDQIEVGLTASEVKLSMPSFPVVVSVLEKCNPIFEVRLCIFMDEPILKPVEVNCLMTLLCVRFSQKVLSSFIRLYELSQKRFLSLSWRIQRPSEFDIPNVLGASFFSFSLKLDHFNIHVDLEDDVEYDSVVLCTVNNIAIRFTDGKSNELCCLIETIMFGTSNLKHEQDKFILCQARSSSTNSALHVPVEYDCTNLTCVACTENLSSEYCFQLRYKKNYVEVNTVQHDYSIFLCEVDFHVYPRICGLLMRFFNRINDKYFSSTSFVSSLEVDEDDYNFDIVGIKYAKFGFSNFCASDPSLCECISVDTFPFVTIGNSGSPSDLDTSIIHSINGFQDMSVIDKQCPRSHKTSINKRSTIMSHSTVGNGNCASMEDHQITICYDIILLDIKVNNVKVHFHDSSCILGTVSAPQFRSTISLQETSCWDVLVSTDGLLFSSSWSSHEVVWGSSSSGISPVLNIRARKEEKEMIVQISFGLQHVSCILTPEFLAMLIGYFSLPDWTFKGNMKTHELCSNFGNEFDKHLREESNIIYKFEILDSILILPVENNTDFVLQVNIPRFYCNFLPASSPDIVFKDIPFDCVVTSIAIANKLDIINVFGRSLSLSVVPVKEDAVYLFKHCEYISTENIPLIEQLDADLWLRIPCKVQNSVEIFDFPSLIMMRVDACKLIVEENYFIDGLEATVNVADQLSLIGKESQCFRCDVLQFMQLKKRRKDEAATILDMTDESFVIMKICVRALSIKFSHLSEKQSSPLETIAKAYVRLECSTTLRNGLPKSLNVDISSLLLHSFLSDVLLVSFTSDGDVTFRLVINFSRWVDSGPEIVLAIPSLDIWLHMPDWDGIYAFLGSFKKKISMTLSSTTATLAPPQNTPEHETSLCSENVMDETVRMTMKSRNIMISFYLPIWYNDGNSEKPKARHEQKCRFLNASFAEDASLFQSKSYRNVKIILQSKCCELALSKNHMKLKCSMEKMRTILEMDQDQEVYSLPFICISHVKLESEIHTGLEGLMQIFIEVQIDSADVGFSYQIFKFLSQNQFKAHESITSKMPSHCIMFKVRLMKGAVLLSDGRWSFHGPILEILIKNMVIQLNQRKDSLEGSGFSDLLINYNNIDKVMWEPFVEPWSFQITLVRKGAGNILFGQPKTTDICMDSTNQLKLNITEPLIEALFRLQKMISDALNQSVEVHESIGNIGNPPNEKIHIRRYAPYILCNDTSLPLTFHVSRGLFNAQDIQSLANRDLSVVQPGFSIPIYVEETIDEQFFRHRPAHSSELLIEKKLNAASHHMISIHFDGTPCPSKPLSMDLVGLSCFEVNFSNNKPSRIVDIGRDDNPSKYSLTTEERQTDDDHRKGLVVPVVFEVSMLQYSKMIRLYSTVILLNATSMPLELRFDIPFGVSPKILEPIQPGQELPLPLHLAEAGRIRWHPVSTNYLWSEAQSLPNILSQENRLGLFRSFVCYPAHPTSDPFRCCISVQDLSLSSLGAASPSLVDTSTVKSNFKSGGKRTHKAAPPKKHIIQRLKLITPLLLKNYLPVNLSLMLESGGVTHSLKICEGNFTSFFAVDSMHELEVTYQMEGYRPVISKFPRAESFSEIAKSSGSKYFLLERISFYPYTSAGPLSVTLEKTLDASCGAREISLSVSFLLYNCTGLLLAIVDGNQGHKGVIHVIPSSYQLMDQAQPEDEKQGLAFLSSQSNSFQASLNCCSTSTGDNAMQSSRAFTSSSMVGLNDINPIYSSKKAGDAARSTVYGFSKRAKPYMYAPLDHIPASDLLVRLAVSSGHIRSENMHIPAWSTPFPLVPASGSINVTIPKPNAPSAFLISVTSITVAEELSGRTRAVTFQPRFVICNACTRDLSYKQKGTNNAFSLRVGQHSHLNWSDTSRELLVSLRFNGMGWQWSGSFLPDCLGDVQVKMRNYVSGELNMVRVEVQNADMALNDEKSIPKSNGSFSTLLILLSDDKTGFIPYRIDNFSMERLRIYQHKCESVETVVHPYTSREYAWDEPCYPHRIIVEVPGERIVGTYNLDDVQEYAPVCFSSTSEKPDRRFSVSVHAEGATKVLSIIDSSYHIIRDIKGSNFLGFKEKRKEDKRLYQESHFSEVIKFHLSFVGISLMSSAPQELIFACARETTVVLMQSSEQQKILSQILSLQIDNQLSDTLYPIIVYFDNDCRGRSLNHSKNKENWLQVQLDSTSSSLTCEPVFYFSAAKWRKSDVSLVSFEYITFRLASMCIELEEQILLCLFDFFRTVNSRLQRTSQKNFDQRILGYCSDATHKSARDHSYLCGQYDILRTSEVIETDASDLLPAVVPMGAPWQQIYVLARRQKKIYVENFELAPIKLSLSFSSTPLMIRAEVFAEVENLTRISSTAFQRGIMALVDVEGVPVHLRQLTLEHLMASPESIRDILVRHYMRQLLHEIYKLFGSAGVIGNPIGFARNVRLGIKDFLSISSRGIMQSPSGLLAGVKEGSKSLFSNTIYALSSTASQFTKAAHKGIVAFTFDDQIVDEMDKQLQSIDVHGKGVINEFLEGLTGLLQSPIRGAERHGLPGVLSGIAMGTAGLVARPIASILEATTKTAQSIRNRSSPHPSNRYRIRLPRPLARELPLSPYSWEEAIGASMIQQADMARLKDEVYVTCKALSKAGRFILIGEKLVVIFSSSCLVDFGLITFAGVPANPKWVIEMEMSLESVVHVDRADNYLNIVGDNAGLPCWHKKGFRSRSATSSPFVCISVELPNAEEAEDALQVLLSTIELGKEKRGGVEVLHRINLS</sequence>
<evidence type="ECO:0000259" key="7">
    <source>
        <dbReference type="Pfam" id="PF25037"/>
    </source>
</evidence>
<dbReference type="Proteomes" id="UP001552299">
    <property type="component" value="Unassembled WGS sequence"/>
</dbReference>
<accession>A0ABD0UVD9</accession>
<dbReference type="InterPro" id="IPR026854">
    <property type="entry name" value="VPS13_N"/>
</dbReference>
<keyword evidence="9" id="KW-1185">Reference proteome</keyword>
<dbReference type="InterPro" id="IPR009543">
    <property type="entry name" value="VPS13_VAB"/>
</dbReference>
<name>A0ABD0UVD9_DENTH</name>
<keyword evidence="2" id="KW-0813">Transport</keyword>